<dbReference type="InterPro" id="IPR012909">
    <property type="entry name" value="PHA_DNA-bd_N"/>
</dbReference>
<protein>
    <submittedName>
        <fullName evidence="4">Polyhydroxyalkanoate synthesis repressor PhaR</fullName>
    </submittedName>
</protein>
<organism evidence="4 5">
    <name type="scientific">Teredinibacter turnerae (strain ATCC 39867 / T7901)</name>
    <dbReference type="NCBI Taxonomy" id="377629"/>
    <lineage>
        <taxon>Bacteria</taxon>
        <taxon>Pseudomonadati</taxon>
        <taxon>Pseudomonadota</taxon>
        <taxon>Gammaproteobacteria</taxon>
        <taxon>Cellvibrionales</taxon>
        <taxon>Cellvibrionaceae</taxon>
        <taxon>Teredinibacter</taxon>
    </lineage>
</organism>
<feature type="domain" description="PHB accumulation regulatory" evidence="2">
    <location>
        <begin position="68"/>
        <end position="107"/>
    </location>
</feature>
<dbReference type="HOGENOM" id="CLU_089210_3_0_6"/>
<dbReference type="STRING" id="377629.TERTU_2757"/>
<dbReference type="NCBIfam" id="TIGR01848">
    <property type="entry name" value="PHA_reg_PhaR"/>
    <property type="match status" value="1"/>
</dbReference>
<evidence type="ECO:0000256" key="1">
    <source>
        <dbReference type="SAM" id="MobiDB-lite"/>
    </source>
</evidence>
<dbReference type="RefSeq" id="WP_015820003.1">
    <property type="nucleotide sequence ID" value="NC_012997.1"/>
</dbReference>
<evidence type="ECO:0000259" key="3">
    <source>
        <dbReference type="Pfam" id="PF07879"/>
    </source>
</evidence>
<keyword evidence="5" id="KW-1185">Reference proteome</keyword>
<evidence type="ECO:0000313" key="5">
    <source>
        <dbReference type="Proteomes" id="UP000009080"/>
    </source>
</evidence>
<proteinExistence type="predicted"/>
<reference evidence="4 5" key="1">
    <citation type="journal article" date="2009" name="PLoS ONE">
        <title>The complete genome of Teredinibacter turnerae T7901: an intracellular endosymbiont of marine wood-boring bivalves (shipworms).</title>
        <authorList>
            <person name="Yang J.C."/>
            <person name="Madupu R."/>
            <person name="Durkin A.S."/>
            <person name="Ekborg N.A."/>
            <person name="Pedamallu C.S."/>
            <person name="Hostetler J.B."/>
            <person name="Radune D."/>
            <person name="Toms B.S."/>
            <person name="Henrissat B."/>
            <person name="Coutinho P.M."/>
            <person name="Schwarz S."/>
            <person name="Field L."/>
            <person name="Trindade-Silva A.E."/>
            <person name="Soares C.A.G."/>
            <person name="Elshahawi S."/>
            <person name="Hanora A."/>
            <person name="Schmidt E.W."/>
            <person name="Haygood M.G."/>
            <person name="Posfai J."/>
            <person name="Benner J."/>
            <person name="Madinger C."/>
            <person name="Nove J."/>
            <person name="Anton B."/>
            <person name="Chaudhary K."/>
            <person name="Foster J."/>
            <person name="Holman A."/>
            <person name="Kumar S."/>
            <person name="Lessard P.A."/>
            <person name="Luyten Y.A."/>
            <person name="Slatko B."/>
            <person name="Wood N."/>
            <person name="Wu B."/>
            <person name="Teplitski M."/>
            <person name="Mougous J.D."/>
            <person name="Ward N."/>
            <person name="Eisen J.A."/>
            <person name="Badger J.H."/>
            <person name="Distel D.L."/>
        </authorList>
    </citation>
    <scope>NUCLEOTIDE SEQUENCE [LARGE SCALE GENOMIC DNA]</scope>
    <source>
        <strain evidence="5">ATCC 39867 / T7901</strain>
    </source>
</reference>
<feature type="domain" description="PHA accumulation regulator DNA-binding N-terminal" evidence="3">
    <location>
        <begin position="3"/>
        <end position="62"/>
    </location>
</feature>
<dbReference type="InterPro" id="IPR010134">
    <property type="entry name" value="PHA_reg_PhaR"/>
</dbReference>
<feature type="compositionally biased region" description="Polar residues" evidence="1">
    <location>
        <begin position="140"/>
        <end position="151"/>
    </location>
</feature>
<dbReference type="InterPro" id="IPR007897">
    <property type="entry name" value="PHB_accumulat"/>
</dbReference>
<evidence type="ECO:0000313" key="4">
    <source>
        <dbReference type="EMBL" id="ACR13888.1"/>
    </source>
</evidence>
<dbReference type="Pfam" id="PF07879">
    <property type="entry name" value="PHB_acc_N"/>
    <property type="match status" value="1"/>
</dbReference>
<gene>
    <name evidence="4" type="primary">phaR</name>
    <name evidence="4" type="ordered locus">TERTU_2757</name>
</gene>
<dbReference type="KEGG" id="ttu:TERTU_2757"/>
<evidence type="ECO:0000259" key="2">
    <source>
        <dbReference type="Pfam" id="PF05233"/>
    </source>
</evidence>
<dbReference type="EMBL" id="CP001614">
    <property type="protein sequence ID" value="ACR13888.1"/>
    <property type="molecule type" value="Genomic_DNA"/>
</dbReference>
<dbReference type="eggNOG" id="COG5394">
    <property type="taxonomic scope" value="Bacteria"/>
</dbReference>
<dbReference type="Proteomes" id="UP000009080">
    <property type="component" value="Chromosome"/>
</dbReference>
<dbReference type="Pfam" id="PF05233">
    <property type="entry name" value="PHB_acc"/>
    <property type="match status" value="1"/>
</dbReference>
<feature type="compositionally biased region" description="Low complexity" evidence="1">
    <location>
        <begin position="152"/>
        <end position="161"/>
    </location>
</feature>
<dbReference type="OrthoDB" id="9795345at2"/>
<feature type="region of interest" description="Disordered" evidence="1">
    <location>
        <begin position="140"/>
        <end position="169"/>
    </location>
</feature>
<sequence length="169" mass="19650">MILIKKYPNRRLYDTSKSQYINLETIKQLVMQHQEFKVVDSKSDEDLTKSILLQIISEQEANDSQSILTQTVLKQLIRFYGSDMQVFMRQYLEQSIATFLERQDAFHGVMKEFMESTSPMSVFNQMVEKNMQVWQQFTSGQPVNPFASSTQKSENSPSSKPESPDSEEK</sequence>
<dbReference type="AlphaFoldDB" id="C5BMK5"/>
<dbReference type="GO" id="GO:0006355">
    <property type="term" value="P:regulation of DNA-templated transcription"/>
    <property type="evidence" value="ECO:0007669"/>
    <property type="project" value="InterPro"/>
</dbReference>
<name>C5BMK5_TERTT</name>
<accession>C5BMK5</accession>